<evidence type="ECO:0000313" key="3">
    <source>
        <dbReference type="EMBL" id="CAF1438222.1"/>
    </source>
</evidence>
<name>A0A813UF07_ADIRI</name>
<gene>
    <name evidence="3" type="ORF">EDS130_LOCUS38675</name>
    <name evidence="2" type="ORF">XAT740_LOCUS4320</name>
</gene>
<protein>
    <submittedName>
        <fullName evidence="2">Uncharacterized protein</fullName>
    </submittedName>
</protein>
<dbReference type="Proteomes" id="UP000663852">
    <property type="component" value="Unassembled WGS sequence"/>
</dbReference>
<comment type="caution">
    <text evidence="2">The sequence shown here is derived from an EMBL/GenBank/DDBJ whole genome shotgun (WGS) entry which is preliminary data.</text>
</comment>
<keyword evidence="1" id="KW-0472">Membrane</keyword>
<proteinExistence type="predicted"/>
<dbReference type="EMBL" id="CAJNOR010000176">
    <property type="protein sequence ID" value="CAF0828208.1"/>
    <property type="molecule type" value="Genomic_DNA"/>
</dbReference>
<evidence type="ECO:0000313" key="4">
    <source>
        <dbReference type="Proteomes" id="UP000663828"/>
    </source>
</evidence>
<feature type="transmembrane region" description="Helical" evidence="1">
    <location>
        <begin position="77"/>
        <end position="98"/>
    </location>
</feature>
<reference evidence="2" key="1">
    <citation type="submission" date="2021-02" db="EMBL/GenBank/DDBJ databases">
        <authorList>
            <person name="Nowell W R."/>
        </authorList>
    </citation>
    <scope>NUCLEOTIDE SEQUENCE</scope>
</reference>
<evidence type="ECO:0000256" key="1">
    <source>
        <dbReference type="SAM" id="Phobius"/>
    </source>
</evidence>
<accession>A0A813UF07</accession>
<keyword evidence="1" id="KW-0812">Transmembrane</keyword>
<sequence length="195" mass="22007">MDNDTIFPALSESEMIMGKYRGADRSQMKRAIAILTNFRLLIRWKGMTCGCFTHSSYSSIMIDSIDRIDDARLQETAGIFVMIFLLLGGIGLIIGGFVYKATQLFSMGIGGIIIGVLILIVFCCGNKYKYITFKGPFGSETIVFEKSTANEFEIRLSKMVHQRRMHRFIEQNGPRSLLEPSAQMASNYNIDMEIK</sequence>
<dbReference type="Proteomes" id="UP000663828">
    <property type="component" value="Unassembled WGS sequence"/>
</dbReference>
<dbReference type="EMBL" id="CAJNOJ010000410">
    <property type="protein sequence ID" value="CAF1438222.1"/>
    <property type="molecule type" value="Genomic_DNA"/>
</dbReference>
<dbReference type="AlphaFoldDB" id="A0A813UF07"/>
<evidence type="ECO:0000313" key="2">
    <source>
        <dbReference type="EMBL" id="CAF0828208.1"/>
    </source>
</evidence>
<organism evidence="2 4">
    <name type="scientific">Adineta ricciae</name>
    <name type="common">Rotifer</name>
    <dbReference type="NCBI Taxonomy" id="249248"/>
    <lineage>
        <taxon>Eukaryota</taxon>
        <taxon>Metazoa</taxon>
        <taxon>Spiralia</taxon>
        <taxon>Gnathifera</taxon>
        <taxon>Rotifera</taxon>
        <taxon>Eurotatoria</taxon>
        <taxon>Bdelloidea</taxon>
        <taxon>Adinetida</taxon>
        <taxon>Adinetidae</taxon>
        <taxon>Adineta</taxon>
    </lineage>
</organism>
<keyword evidence="1" id="KW-1133">Transmembrane helix</keyword>
<feature type="transmembrane region" description="Helical" evidence="1">
    <location>
        <begin position="104"/>
        <end position="124"/>
    </location>
</feature>
<keyword evidence="4" id="KW-1185">Reference proteome</keyword>